<comment type="subcellular location">
    <subcellularLocation>
        <location evidence="1">Membrane</location>
        <topology evidence="1">Multi-pass membrane protein</topology>
    </subcellularLocation>
</comment>
<feature type="transmembrane region" description="Helical" evidence="7">
    <location>
        <begin position="230"/>
        <end position="252"/>
    </location>
</feature>
<evidence type="ECO:0000256" key="2">
    <source>
        <dbReference type="ARBA" id="ARBA00022676"/>
    </source>
</evidence>
<keyword evidence="2 9" id="KW-0328">Glycosyltransferase</keyword>
<feature type="transmembrane region" description="Helical" evidence="7">
    <location>
        <begin position="264"/>
        <end position="289"/>
    </location>
</feature>
<feature type="domain" description="Glycosyltransferase 2-like" evidence="8">
    <location>
        <begin position="6"/>
        <end position="166"/>
    </location>
</feature>
<dbReference type="EC" id="2.4.-.-" evidence="9"/>
<keyword evidence="10" id="KW-1185">Reference proteome</keyword>
<dbReference type="InterPro" id="IPR001173">
    <property type="entry name" value="Glyco_trans_2-like"/>
</dbReference>
<reference evidence="10" key="1">
    <citation type="journal article" date="2024" name="Algal Res.">
        <title>Biochemical, toxicological and genomic investigation of a high-biomass producing Limnothrix strain isolated from Italian shallow drinking water reservoir.</title>
        <authorList>
            <person name="Simonazzi M."/>
            <person name="Shishido T.K."/>
            <person name="Delbaje E."/>
            <person name="Wahlsten M."/>
            <person name="Fewer D.P."/>
            <person name="Sivonen K."/>
            <person name="Pezzolesi L."/>
            <person name="Pistocchi R."/>
        </authorList>
    </citation>
    <scope>NUCLEOTIDE SEQUENCE [LARGE SCALE GENOMIC DNA]</scope>
    <source>
        <strain evidence="10">LRLZ20PSL1</strain>
    </source>
</reference>
<dbReference type="Pfam" id="PF00535">
    <property type="entry name" value="Glycos_transf_2"/>
    <property type="match status" value="1"/>
</dbReference>
<evidence type="ECO:0000256" key="5">
    <source>
        <dbReference type="ARBA" id="ARBA00022989"/>
    </source>
</evidence>
<evidence type="ECO:0000256" key="1">
    <source>
        <dbReference type="ARBA" id="ARBA00004141"/>
    </source>
</evidence>
<evidence type="ECO:0000259" key="8">
    <source>
        <dbReference type="Pfam" id="PF00535"/>
    </source>
</evidence>
<keyword evidence="6 7" id="KW-0472">Membrane</keyword>
<organism evidence="9 10">
    <name type="scientific">Limnothrix redekei LRLZ20PSL1</name>
    <dbReference type="NCBI Taxonomy" id="3112953"/>
    <lineage>
        <taxon>Bacteria</taxon>
        <taxon>Bacillati</taxon>
        <taxon>Cyanobacteriota</taxon>
        <taxon>Cyanophyceae</taxon>
        <taxon>Pseudanabaenales</taxon>
        <taxon>Pseudanabaenaceae</taxon>
        <taxon>Limnothrix</taxon>
    </lineage>
</organism>
<dbReference type="PANTHER" id="PTHR48090:SF1">
    <property type="entry name" value="PROPHAGE BACTOPRENOL GLUCOSYL TRANSFERASE HOMOLOG"/>
    <property type="match status" value="1"/>
</dbReference>
<dbReference type="Proteomes" id="UP001604335">
    <property type="component" value="Unassembled WGS sequence"/>
</dbReference>
<evidence type="ECO:0000256" key="6">
    <source>
        <dbReference type="ARBA" id="ARBA00023136"/>
    </source>
</evidence>
<evidence type="ECO:0000256" key="4">
    <source>
        <dbReference type="ARBA" id="ARBA00022692"/>
    </source>
</evidence>
<dbReference type="RefSeq" id="WP_393012874.1">
    <property type="nucleotide sequence ID" value="NZ_JAZAQF010000059.1"/>
</dbReference>
<dbReference type="SUPFAM" id="SSF53448">
    <property type="entry name" value="Nucleotide-diphospho-sugar transferases"/>
    <property type="match status" value="1"/>
</dbReference>
<evidence type="ECO:0000313" key="10">
    <source>
        <dbReference type="Proteomes" id="UP001604335"/>
    </source>
</evidence>
<dbReference type="InterPro" id="IPR029044">
    <property type="entry name" value="Nucleotide-diphossugar_trans"/>
</dbReference>
<dbReference type="EMBL" id="JAZAQF010000059">
    <property type="protein sequence ID" value="MFG3818031.1"/>
    <property type="molecule type" value="Genomic_DNA"/>
</dbReference>
<keyword evidence="4 7" id="KW-0812">Transmembrane</keyword>
<dbReference type="PANTHER" id="PTHR48090">
    <property type="entry name" value="UNDECAPRENYL-PHOSPHATE 4-DEOXY-4-FORMAMIDO-L-ARABINOSE TRANSFERASE-RELATED"/>
    <property type="match status" value="1"/>
</dbReference>
<dbReference type="GO" id="GO:0016757">
    <property type="term" value="F:glycosyltransferase activity"/>
    <property type="evidence" value="ECO:0007669"/>
    <property type="project" value="UniProtKB-KW"/>
</dbReference>
<dbReference type="CDD" id="cd04187">
    <property type="entry name" value="DPM1_like_bac"/>
    <property type="match status" value="1"/>
</dbReference>
<sequence length="317" mass="36059">MNPRYSLIVPIFNEEETIAELYRRVVAVGEQLDGPFELVLINDGSRDRSLAMIRELQDQDSRVCYLSLARNFGHQIAVTAGLNFCRGQVVVILDADLQDPPELIFEMLEQWRSGYQVVYAQRVSRQKETWFKRFTAYGFYRLLKQLADIEIPTDTGDFCLLDRAVVDLLNTMPERNRYIRGLRSWVGFRQTAVQFHRDPRFAGEVKYTFRKSARLAIDGLVSFSKAPLRLSVYLGLLSAAIALVMAAMVFYWRISQPQSPVTGFAAIAIAIFFLGAVQLVSIGILGEYVGRIYEEVKGRPLYTLSEVIGFDRPSKSS</sequence>
<protein>
    <submittedName>
        <fullName evidence="9">Glycosyltransferase family 2 protein</fullName>
        <ecNumber evidence="9">2.4.-.-</ecNumber>
    </submittedName>
</protein>
<evidence type="ECO:0000313" key="9">
    <source>
        <dbReference type="EMBL" id="MFG3818031.1"/>
    </source>
</evidence>
<accession>A0ABW7CAH0</accession>
<keyword evidence="5 7" id="KW-1133">Transmembrane helix</keyword>
<evidence type="ECO:0000256" key="3">
    <source>
        <dbReference type="ARBA" id="ARBA00022679"/>
    </source>
</evidence>
<proteinExistence type="predicted"/>
<dbReference type="InterPro" id="IPR050256">
    <property type="entry name" value="Glycosyltransferase_2"/>
</dbReference>
<evidence type="ECO:0000256" key="7">
    <source>
        <dbReference type="SAM" id="Phobius"/>
    </source>
</evidence>
<name>A0ABW7CAH0_9CYAN</name>
<gene>
    <name evidence="9" type="ORF">VPK24_10325</name>
</gene>
<dbReference type="Gene3D" id="3.90.550.10">
    <property type="entry name" value="Spore Coat Polysaccharide Biosynthesis Protein SpsA, Chain A"/>
    <property type="match status" value="1"/>
</dbReference>
<comment type="caution">
    <text evidence="9">The sequence shown here is derived from an EMBL/GenBank/DDBJ whole genome shotgun (WGS) entry which is preliminary data.</text>
</comment>
<keyword evidence="3 9" id="KW-0808">Transferase</keyword>